<evidence type="ECO:0000256" key="5">
    <source>
        <dbReference type="ARBA" id="ARBA00022692"/>
    </source>
</evidence>
<proteinExistence type="inferred from homology"/>
<evidence type="ECO:0000256" key="3">
    <source>
        <dbReference type="ARBA" id="ARBA00022448"/>
    </source>
</evidence>
<gene>
    <name evidence="10" type="ORF">UF10_07075</name>
</gene>
<dbReference type="Proteomes" id="UP000241434">
    <property type="component" value="Unassembled WGS sequence"/>
</dbReference>
<dbReference type="InterPro" id="IPR000515">
    <property type="entry name" value="MetI-like"/>
</dbReference>
<evidence type="ECO:0000256" key="2">
    <source>
        <dbReference type="ARBA" id="ARBA00007069"/>
    </source>
</evidence>
<sequence>MRNYRKILTKIATFITFGTLFFIVAYILINGLPNLTPQLFEWKYNTTNVSMLPSIITTLYIVVLGLLISVPIGVFTAIFMVEYLDSQNVFIRIIRLATDTLSAIPSIVYGLFGMLFFVYYLDLKNSVISGVLTVSIMVLPVIIRSSEEALLNVRNDYRWGSLALGAGRLRTVFRVVLPAALPGIISGVVLSTGRIIGESAALIYTLGTSTKLPTSLSNSGRTLSVHMYMLSGEGRFIDQAFATAVVILLMVLILNAISSFIGKKIAGKSYMK</sequence>
<dbReference type="Gene3D" id="1.10.3720.10">
    <property type="entry name" value="MetI-like"/>
    <property type="match status" value="1"/>
</dbReference>
<evidence type="ECO:0000259" key="9">
    <source>
        <dbReference type="PROSITE" id="PS50928"/>
    </source>
</evidence>
<organism evidence="10 11">
    <name type="scientific">Peptostreptococcus russellii</name>
    <dbReference type="NCBI Taxonomy" id="215200"/>
    <lineage>
        <taxon>Bacteria</taxon>
        <taxon>Bacillati</taxon>
        <taxon>Bacillota</taxon>
        <taxon>Clostridia</taxon>
        <taxon>Peptostreptococcales</taxon>
        <taxon>Peptostreptococcaceae</taxon>
        <taxon>Peptostreptococcus</taxon>
    </lineage>
</organism>
<dbReference type="AlphaFoldDB" id="A0A2P7PZQ0"/>
<dbReference type="SUPFAM" id="SSF161098">
    <property type="entry name" value="MetI-like"/>
    <property type="match status" value="1"/>
</dbReference>
<feature type="transmembrane region" description="Helical" evidence="8">
    <location>
        <begin position="240"/>
        <end position="262"/>
    </location>
</feature>
<dbReference type="PANTHER" id="PTHR43470:SF3">
    <property type="entry name" value="PHOSPHATE TRANSPORT SYSTEM PERMEASE PROTEIN PSTA-RELATED"/>
    <property type="match status" value="1"/>
</dbReference>
<evidence type="ECO:0000256" key="4">
    <source>
        <dbReference type="ARBA" id="ARBA00022475"/>
    </source>
</evidence>
<protein>
    <recommendedName>
        <fullName evidence="8">Phosphate transport system permease protein PstA</fullName>
    </recommendedName>
</protein>
<name>A0A2P7PZQ0_9FIRM</name>
<feature type="transmembrane region" description="Helical" evidence="8">
    <location>
        <begin position="49"/>
        <end position="81"/>
    </location>
</feature>
<dbReference type="CDD" id="cd06261">
    <property type="entry name" value="TM_PBP2"/>
    <property type="match status" value="1"/>
</dbReference>
<feature type="transmembrane region" description="Helical" evidence="8">
    <location>
        <begin position="101"/>
        <end position="121"/>
    </location>
</feature>
<dbReference type="EMBL" id="JYGE01000006">
    <property type="protein sequence ID" value="PSJ31173.1"/>
    <property type="molecule type" value="Genomic_DNA"/>
</dbReference>
<dbReference type="GO" id="GO:0005886">
    <property type="term" value="C:plasma membrane"/>
    <property type="evidence" value="ECO:0007669"/>
    <property type="project" value="UniProtKB-SubCell"/>
</dbReference>
<comment type="subcellular location">
    <subcellularLocation>
        <location evidence="1 8">Cell membrane</location>
        <topology evidence="1 8">Multi-pass membrane protein</topology>
    </subcellularLocation>
</comment>
<dbReference type="GO" id="GO:0035435">
    <property type="term" value="P:phosphate ion transmembrane transport"/>
    <property type="evidence" value="ECO:0007669"/>
    <property type="project" value="InterPro"/>
</dbReference>
<evidence type="ECO:0000313" key="11">
    <source>
        <dbReference type="Proteomes" id="UP000241434"/>
    </source>
</evidence>
<evidence type="ECO:0000256" key="7">
    <source>
        <dbReference type="ARBA" id="ARBA00023136"/>
    </source>
</evidence>
<feature type="domain" description="ABC transmembrane type-1" evidence="9">
    <location>
        <begin position="55"/>
        <end position="258"/>
    </location>
</feature>
<evidence type="ECO:0000256" key="1">
    <source>
        <dbReference type="ARBA" id="ARBA00004651"/>
    </source>
</evidence>
<dbReference type="InterPro" id="IPR005672">
    <property type="entry name" value="Phosphate_PstA"/>
</dbReference>
<dbReference type="Pfam" id="PF00528">
    <property type="entry name" value="BPD_transp_1"/>
    <property type="match status" value="1"/>
</dbReference>
<keyword evidence="7 8" id="KW-0472">Membrane</keyword>
<dbReference type="PROSITE" id="PS50928">
    <property type="entry name" value="ABC_TM1"/>
    <property type="match status" value="1"/>
</dbReference>
<keyword evidence="4 8" id="KW-1003">Cell membrane</keyword>
<comment type="caution">
    <text evidence="10">The sequence shown here is derived from an EMBL/GenBank/DDBJ whole genome shotgun (WGS) entry which is preliminary data.</text>
</comment>
<dbReference type="PANTHER" id="PTHR43470">
    <property type="entry name" value="PHOSPHATE TRANSPORT SYSTEM PERMEASE PROTEIN PSTA-RELATED"/>
    <property type="match status" value="1"/>
</dbReference>
<evidence type="ECO:0000256" key="8">
    <source>
        <dbReference type="RuleBase" id="RU363043"/>
    </source>
</evidence>
<feature type="transmembrane region" description="Helical" evidence="8">
    <location>
        <begin position="127"/>
        <end position="143"/>
    </location>
</feature>
<evidence type="ECO:0000313" key="10">
    <source>
        <dbReference type="EMBL" id="PSJ31173.1"/>
    </source>
</evidence>
<keyword evidence="6 8" id="KW-1133">Transmembrane helix</keyword>
<keyword evidence="5 8" id="KW-0812">Transmembrane</keyword>
<keyword evidence="11" id="KW-1185">Reference proteome</keyword>
<keyword evidence="3" id="KW-0813">Transport</keyword>
<accession>A0A2P7PZQ0</accession>
<dbReference type="InterPro" id="IPR035906">
    <property type="entry name" value="MetI-like_sf"/>
</dbReference>
<feature type="transmembrane region" description="Helical" evidence="8">
    <location>
        <begin position="175"/>
        <end position="196"/>
    </location>
</feature>
<dbReference type="GO" id="GO:0005315">
    <property type="term" value="F:phosphate transmembrane transporter activity"/>
    <property type="evidence" value="ECO:0007669"/>
    <property type="project" value="InterPro"/>
</dbReference>
<evidence type="ECO:0000256" key="6">
    <source>
        <dbReference type="ARBA" id="ARBA00022989"/>
    </source>
</evidence>
<dbReference type="NCBIfam" id="TIGR00974">
    <property type="entry name" value="3a0107s02c"/>
    <property type="match status" value="1"/>
</dbReference>
<feature type="transmembrane region" description="Helical" evidence="8">
    <location>
        <begin position="7"/>
        <end position="29"/>
    </location>
</feature>
<comment type="similarity">
    <text evidence="2 8">Belongs to the binding-protein-dependent transport system permease family. CysTW subfamily.</text>
</comment>
<reference evidence="10" key="1">
    <citation type="thesis" date="2015" institute="Rutgers" country="The State University of New Jersey, 14 College Farm Rd., New Brunswick, NJ, USA">
        <title>Ammonia toxicity in bacteria and its implications for treatment of and resource recovery from highly nitrogenous organic wastes.</title>
        <authorList>
            <person name="Luther A.K."/>
        </authorList>
    </citation>
    <scope>NUCLEOTIDE SEQUENCE</scope>
    <source>
        <strain evidence="10">RT-10B</strain>
    </source>
</reference>